<organism evidence="3 4">
    <name type="scientific">Hibiscus sabdariffa</name>
    <name type="common">roselle</name>
    <dbReference type="NCBI Taxonomy" id="183260"/>
    <lineage>
        <taxon>Eukaryota</taxon>
        <taxon>Viridiplantae</taxon>
        <taxon>Streptophyta</taxon>
        <taxon>Embryophyta</taxon>
        <taxon>Tracheophyta</taxon>
        <taxon>Spermatophyta</taxon>
        <taxon>Magnoliopsida</taxon>
        <taxon>eudicotyledons</taxon>
        <taxon>Gunneridae</taxon>
        <taxon>Pentapetalae</taxon>
        <taxon>rosids</taxon>
        <taxon>malvids</taxon>
        <taxon>Malvales</taxon>
        <taxon>Malvaceae</taxon>
        <taxon>Malvoideae</taxon>
        <taxon>Hibiscus</taxon>
    </lineage>
</organism>
<evidence type="ECO:0000256" key="1">
    <source>
        <dbReference type="ARBA" id="ARBA00022598"/>
    </source>
</evidence>
<evidence type="ECO:0000313" key="4">
    <source>
        <dbReference type="Proteomes" id="UP001472677"/>
    </source>
</evidence>
<evidence type="ECO:0000256" key="2">
    <source>
        <dbReference type="SAM" id="SignalP"/>
    </source>
</evidence>
<dbReference type="PANTHER" id="PTHR43785:SF2">
    <property type="entry name" value="TYPE-1 GLUTAMINE SYNTHETASE 1"/>
    <property type="match status" value="1"/>
</dbReference>
<reference evidence="3 4" key="1">
    <citation type="journal article" date="2024" name="G3 (Bethesda)">
        <title>Genome assembly of Hibiscus sabdariffa L. provides insights into metabolisms of medicinal natural products.</title>
        <authorList>
            <person name="Kim T."/>
        </authorList>
    </citation>
    <scope>NUCLEOTIDE SEQUENCE [LARGE SCALE GENOMIC DNA]</scope>
    <source>
        <strain evidence="3">TK-2024</strain>
        <tissue evidence="3">Old leaves</tissue>
    </source>
</reference>
<dbReference type="Gene3D" id="3.30.590.10">
    <property type="entry name" value="Glutamine synthetase/guanido kinase, catalytic domain"/>
    <property type="match status" value="1"/>
</dbReference>
<keyword evidence="1" id="KW-0436">Ligase</keyword>
<feature type="signal peptide" evidence="2">
    <location>
        <begin position="1"/>
        <end position="17"/>
    </location>
</feature>
<name>A0ABR2D7G5_9ROSI</name>
<proteinExistence type="predicted"/>
<protein>
    <submittedName>
        <fullName evidence="3">Uncharacterized protein</fullName>
    </submittedName>
</protein>
<dbReference type="EMBL" id="JBBPBM010000034">
    <property type="protein sequence ID" value="KAK8531951.1"/>
    <property type="molecule type" value="Genomic_DNA"/>
</dbReference>
<gene>
    <name evidence="3" type="ORF">V6N12_053408</name>
</gene>
<feature type="chain" id="PRO_5046184605" evidence="2">
    <location>
        <begin position="18"/>
        <end position="109"/>
    </location>
</feature>
<keyword evidence="2" id="KW-0732">Signal</keyword>
<dbReference type="PANTHER" id="PTHR43785">
    <property type="entry name" value="GAMMA-GLUTAMYLPUTRESCINE SYNTHETASE"/>
    <property type="match status" value="1"/>
</dbReference>
<accession>A0ABR2D7G5</accession>
<evidence type="ECO:0000313" key="3">
    <source>
        <dbReference type="EMBL" id="KAK8531951.1"/>
    </source>
</evidence>
<dbReference type="Proteomes" id="UP001472677">
    <property type="component" value="Unassembled WGS sequence"/>
</dbReference>
<sequence length="109" mass="11955">MVLVWLLNVRVLLHAEAGKGQFELALEHSACTYAAHNLISTREAVRAGKGLLKYSMSNLQLLLFGIPCASQCMAEWEKNVFTASGASSRHRMSKIGEKFMAGVLAHLHS</sequence>
<keyword evidence="4" id="KW-1185">Reference proteome</keyword>
<comment type="caution">
    <text evidence="3">The sequence shown here is derived from an EMBL/GenBank/DDBJ whole genome shotgun (WGS) entry which is preliminary data.</text>
</comment>